<comment type="caution">
    <text evidence="2">The sequence shown here is derived from an EMBL/GenBank/DDBJ whole genome shotgun (WGS) entry which is preliminary data.</text>
</comment>
<protein>
    <recommendedName>
        <fullName evidence="4">Peptidoglycan binding-like domain-containing protein</fullName>
    </recommendedName>
</protein>
<reference evidence="2" key="1">
    <citation type="submission" date="2022-10" db="EMBL/GenBank/DDBJ databases">
        <title>Hoeflea sp. G2-23, isolated from marine algae.</title>
        <authorList>
            <person name="Kristyanto S."/>
            <person name="Kim J.M."/>
            <person name="Jeon C.O."/>
        </authorList>
    </citation>
    <scope>NUCLEOTIDE SEQUENCE</scope>
    <source>
        <strain evidence="2">G2-23</strain>
    </source>
</reference>
<proteinExistence type="predicted"/>
<name>A0ABT3ZCH2_9HYPH</name>
<accession>A0ABT3ZCH2</accession>
<gene>
    <name evidence="2" type="ORF">OEG84_17760</name>
</gene>
<evidence type="ECO:0008006" key="4">
    <source>
        <dbReference type="Google" id="ProtNLM"/>
    </source>
</evidence>
<evidence type="ECO:0000313" key="3">
    <source>
        <dbReference type="Proteomes" id="UP001073227"/>
    </source>
</evidence>
<keyword evidence="3" id="KW-1185">Reference proteome</keyword>
<dbReference type="InterPro" id="IPR036365">
    <property type="entry name" value="PGBD-like_sf"/>
</dbReference>
<evidence type="ECO:0000313" key="2">
    <source>
        <dbReference type="EMBL" id="MCY0149502.1"/>
    </source>
</evidence>
<organism evidence="2 3">
    <name type="scientific">Hoeflea algicola</name>
    <dbReference type="NCBI Taxonomy" id="2983763"/>
    <lineage>
        <taxon>Bacteria</taxon>
        <taxon>Pseudomonadati</taxon>
        <taxon>Pseudomonadota</taxon>
        <taxon>Alphaproteobacteria</taxon>
        <taxon>Hyphomicrobiales</taxon>
        <taxon>Rhizobiaceae</taxon>
        <taxon>Hoeflea</taxon>
    </lineage>
</organism>
<evidence type="ECO:0000256" key="1">
    <source>
        <dbReference type="SAM" id="MobiDB-lite"/>
    </source>
</evidence>
<sequence>MQVQFHFPKVVVFIAISLFFVSFTEAQAKNVSSDQVKVLQSHLLEEGYLNGEIDGEIGPKTIAAIAAAVERAKLPPRFLEPSVFFEWVLSNGTSLSALLDSGRSFEMYGKIKDRGRSKKYDINITSRNSRISVNYPSFPCGGYWTLQSIDGKTIRFSERITKNSKCMKFGHVVLRRTGDSYEFSWHSDKKKKPLATGQIAFVQVNDPKIGQSETATKNPDQHDSTRTDKSSNTAKLSNGESKEKSKNVAKAFAGVAADEDIAGVWHGTFYCGRRTQDVEIQIFNRNGRYLGFVRSFNDLKLRFEKLGAAQYEILVGENKKGTQLTLHSGEGMPRIMVAKFRGDCTKAIAIRHDVIPDLAAFRPYNTRSEMWPGQQRMFCKKVVEEWARVASDFYEESQTIRFQFDPYLANFNPNRSLSAAMFSDEAFSKYFGMKSKDMPVEAFDSLIGQLKGCLISTDEIYSKRIASERSVVAARRKLLNGETVTGEDVVLAPEFQAFIENRSAGRPTVASIIGDWRQALSAPDPIAATGAVIAAKAGALSDVPPADVKAALSAMLEEASGVASAGLATASLPKVVAVADHMPGHVLISPRFGDYIYLPEKWASPDKCSKDMRLYVELRSLLSLSQLHRPAYVKGQFWPALNTLSDVCAGRHVSKKRRFTVGADFYYGDELVGQAQIGRDEWDFWADEIKLFRDPLPRAKDDPDYLYDMAFGLRIPETDMLSGLALERPEDDGMALLRTLAERGDLQAQVHLAAGSIGVSLARSPEIVNVEMMKDAADKGSAVASYLLALELANRTNFIPSRRIAATDFATIPARDQSDFKLWYAKAKLGGVYYAVFFDHAAEEWGIDATAALEFAQANDLKGTADQVVERGGGAVALSRERARVALLQHIQKDRCNKIGAYMNAPSDMAIGNLFLDFEVSGRWCVISQNLAMGAYELRLSIDRIDQFSCTGSESAQDCALDFYWEYRLESSGTPSDKSAIDLIVGGGMRALTALPVRARGKFALNDGVWALVGELDY</sequence>
<dbReference type="SUPFAM" id="SSF47090">
    <property type="entry name" value="PGBD-like"/>
    <property type="match status" value="1"/>
</dbReference>
<feature type="compositionally biased region" description="Basic and acidic residues" evidence="1">
    <location>
        <begin position="219"/>
        <end position="229"/>
    </location>
</feature>
<dbReference type="Proteomes" id="UP001073227">
    <property type="component" value="Unassembled WGS sequence"/>
</dbReference>
<dbReference type="RefSeq" id="WP_267654969.1">
    <property type="nucleotide sequence ID" value="NZ_JAOVZR010000001.1"/>
</dbReference>
<dbReference type="InterPro" id="IPR036366">
    <property type="entry name" value="PGBDSf"/>
</dbReference>
<dbReference type="EMBL" id="JAOVZR010000001">
    <property type="protein sequence ID" value="MCY0149502.1"/>
    <property type="molecule type" value="Genomic_DNA"/>
</dbReference>
<dbReference type="Gene3D" id="1.10.101.10">
    <property type="entry name" value="PGBD-like superfamily/PGBD"/>
    <property type="match status" value="1"/>
</dbReference>
<feature type="compositionally biased region" description="Polar residues" evidence="1">
    <location>
        <begin position="230"/>
        <end position="239"/>
    </location>
</feature>
<feature type="region of interest" description="Disordered" evidence="1">
    <location>
        <begin position="208"/>
        <end position="242"/>
    </location>
</feature>